<dbReference type="AlphaFoldDB" id="A0A1D2QQL8"/>
<dbReference type="GO" id="GO:0006515">
    <property type="term" value="P:protein quality control for misfolded or incompletely synthesized proteins"/>
    <property type="evidence" value="ECO:0007669"/>
    <property type="project" value="TreeGrafter"/>
</dbReference>
<comment type="similarity">
    <text evidence="1">Belongs to the peptidase S1C family.</text>
</comment>
<dbReference type="PANTHER" id="PTHR22939">
    <property type="entry name" value="SERINE PROTEASE FAMILY S1C HTRA-RELATED"/>
    <property type="match status" value="1"/>
</dbReference>
<dbReference type="InterPro" id="IPR001478">
    <property type="entry name" value="PDZ"/>
</dbReference>
<dbReference type="Proteomes" id="UP000242502">
    <property type="component" value="Unassembled WGS sequence"/>
</dbReference>
<dbReference type="SMART" id="SM00228">
    <property type="entry name" value="PDZ"/>
    <property type="match status" value="1"/>
</dbReference>
<evidence type="ECO:0000256" key="4">
    <source>
        <dbReference type="ARBA" id="ARBA00022825"/>
    </source>
</evidence>
<name>A0A1D2QQL8_9GAMM</name>
<evidence type="ECO:0000259" key="6">
    <source>
        <dbReference type="PROSITE" id="PS50106"/>
    </source>
</evidence>
<dbReference type="PROSITE" id="PS50106">
    <property type="entry name" value="PDZ"/>
    <property type="match status" value="1"/>
</dbReference>
<protein>
    <submittedName>
        <fullName evidence="7">2-alkenal reductase</fullName>
    </submittedName>
</protein>
<gene>
    <name evidence="7" type="ORF">AB835_06475</name>
</gene>
<dbReference type="SUPFAM" id="SSF50494">
    <property type="entry name" value="Trypsin-like serine proteases"/>
    <property type="match status" value="1"/>
</dbReference>
<accession>A0A1D2QQL8</accession>
<evidence type="ECO:0000256" key="1">
    <source>
        <dbReference type="ARBA" id="ARBA00010541"/>
    </source>
</evidence>
<proteinExistence type="inferred from homology"/>
<dbReference type="InterPro" id="IPR009003">
    <property type="entry name" value="Peptidase_S1_PA"/>
</dbReference>
<evidence type="ECO:0000256" key="3">
    <source>
        <dbReference type="ARBA" id="ARBA00022801"/>
    </source>
</evidence>
<keyword evidence="3" id="KW-0378">Hydrolase</keyword>
<evidence type="ECO:0000313" key="8">
    <source>
        <dbReference type="Proteomes" id="UP000242502"/>
    </source>
</evidence>
<keyword evidence="5" id="KW-0472">Membrane</keyword>
<dbReference type="Gene3D" id="2.30.42.10">
    <property type="match status" value="1"/>
</dbReference>
<comment type="caution">
    <text evidence="7">The sequence shown here is derived from an EMBL/GenBank/DDBJ whole genome shotgun (WGS) entry which is preliminary data.</text>
</comment>
<keyword evidence="5" id="KW-1133">Transmembrane helix</keyword>
<feature type="transmembrane region" description="Helical" evidence="5">
    <location>
        <begin position="7"/>
        <end position="28"/>
    </location>
</feature>
<keyword evidence="4" id="KW-0720">Serine protease</keyword>
<dbReference type="Pfam" id="PF13180">
    <property type="entry name" value="PDZ_2"/>
    <property type="match status" value="1"/>
</dbReference>
<sequence>MRKRLNTIWGVFGWPVLLGLLIGLVAVMSQSNLRYALKQQVKGLFTLPAQQTTSYANAVSKAIPAVVNIFTLKRVNLPRNPLFDDPLFRHYFNSADIPQQQRMSSALGSGVIINKEGYLLTNNHVIAGAEEIVVSLYDGREAKAKVVGLDRETDLAVLKIPLQNLTSLVLGTPQKTRLGDVVLAIGNPFGVGQTVTQGIISATGRHGLGLNVYENFLQTDAAIHKGNSGGALIDTNGHLLGINTAILAKKDSHGIGIGFAIPADLAVSIMNDIITSGEAIRGWLGIEARTLNENVIRTYNLHNRTGVMITSIHPNGPADKAGIKAGDIVTHINQQPVGNGREGMNLIAQVRPKNSVQVTILRNGEKLQMNAIAGKRPKNI</sequence>
<dbReference type="GO" id="GO:0042597">
    <property type="term" value="C:periplasmic space"/>
    <property type="evidence" value="ECO:0007669"/>
    <property type="project" value="TreeGrafter"/>
</dbReference>
<dbReference type="GO" id="GO:0004252">
    <property type="term" value="F:serine-type endopeptidase activity"/>
    <property type="evidence" value="ECO:0007669"/>
    <property type="project" value="InterPro"/>
</dbReference>
<dbReference type="InterPro" id="IPR036034">
    <property type="entry name" value="PDZ_sf"/>
</dbReference>
<dbReference type="STRING" id="62101.AB835_06475"/>
<evidence type="ECO:0000256" key="2">
    <source>
        <dbReference type="ARBA" id="ARBA00022670"/>
    </source>
</evidence>
<evidence type="ECO:0000313" key="7">
    <source>
        <dbReference type="EMBL" id="ODS23871.1"/>
    </source>
</evidence>
<keyword evidence="5" id="KW-0812">Transmembrane</keyword>
<dbReference type="PRINTS" id="PR00834">
    <property type="entry name" value="PROTEASES2C"/>
</dbReference>
<reference evidence="7 8" key="1">
    <citation type="journal article" date="2016" name="Appl. Environ. Microbiol.">
        <title>Lack of Overt Genome Reduction in the Bryostatin-Producing Bryozoan Symbiont "Candidatus Endobugula sertula".</title>
        <authorList>
            <person name="Miller I.J."/>
            <person name="Vanee N."/>
            <person name="Fong S.S."/>
            <person name="Lim-Fong G.E."/>
            <person name="Kwan J.C."/>
        </authorList>
    </citation>
    <scope>NUCLEOTIDE SEQUENCE [LARGE SCALE GENOMIC DNA]</scope>
    <source>
        <strain evidence="7">AB1-4</strain>
    </source>
</reference>
<dbReference type="PANTHER" id="PTHR22939:SF101">
    <property type="entry name" value="PERIPLASMIC PH-DEPENDENT SERINE ENDOPROTEASE DEGQ"/>
    <property type="match status" value="1"/>
</dbReference>
<dbReference type="Pfam" id="PF13365">
    <property type="entry name" value="Trypsin_2"/>
    <property type="match status" value="1"/>
</dbReference>
<evidence type="ECO:0000256" key="5">
    <source>
        <dbReference type="SAM" id="Phobius"/>
    </source>
</evidence>
<keyword evidence="2" id="KW-0645">Protease</keyword>
<dbReference type="Gene3D" id="2.40.10.120">
    <property type="match status" value="1"/>
</dbReference>
<organism evidence="7 8">
    <name type="scientific">Candidatus Endobugula sertula</name>
    <name type="common">Bugula neritina bacterial symbiont</name>
    <dbReference type="NCBI Taxonomy" id="62101"/>
    <lineage>
        <taxon>Bacteria</taxon>
        <taxon>Pseudomonadati</taxon>
        <taxon>Pseudomonadota</taxon>
        <taxon>Gammaproteobacteria</taxon>
        <taxon>Cellvibrionales</taxon>
        <taxon>Cellvibrionaceae</taxon>
        <taxon>Candidatus Endobugula</taxon>
    </lineage>
</organism>
<feature type="domain" description="PDZ" evidence="6">
    <location>
        <begin position="273"/>
        <end position="337"/>
    </location>
</feature>
<dbReference type="SUPFAM" id="SSF50156">
    <property type="entry name" value="PDZ domain-like"/>
    <property type="match status" value="1"/>
</dbReference>
<dbReference type="InterPro" id="IPR001940">
    <property type="entry name" value="Peptidase_S1C"/>
</dbReference>
<dbReference type="EMBL" id="MDLC01000018">
    <property type="protein sequence ID" value="ODS23871.1"/>
    <property type="molecule type" value="Genomic_DNA"/>
</dbReference>